<evidence type="ECO:0000256" key="11">
    <source>
        <dbReference type="RuleBase" id="RU003783"/>
    </source>
</evidence>
<feature type="binding site" evidence="10">
    <location>
        <begin position="15"/>
        <end position="20"/>
    </location>
    <ligand>
        <name>substrate</name>
    </ligand>
</feature>
<comment type="catalytic activity">
    <reaction evidence="9 10 11">
        <text>adenosine(37) in tRNA + dimethylallyl diphosphate = N(6)-dimethylallyladenosine(37) in tRNA + diphosphate</text>
        <dbReference type="Rhea" id="RHEA:26482"/>
        <dbReference type="Rhea" id="RHEA-COMP:10162"/>
        <dbReference type="Rhea" id="RHEA-COMP:10375"/>
        <dbReference type="ChEBI" id="CHEBI:33019"/>
        <dbReference type="ChEBI" id="CHEBI:57623"/>
        <dbReference type="ChEBI" id="CHEBI:74411"/>
        <dbReference type="ChEBI" id="CHEBI:74415"/>
        <dbReference type="EC" id="2.5.1.75"/>
    </reaction>
</comment>
<evidence type="ECO:0000256" key="8">
    <source>
        <dbReference type="ARBA" id="ARBA00022842"/>
    </source>
</evidence>
<evidence type="ECO:0000256" key="5">
    <source>
        <dbReference type="ARBA" id="ARBA00022694"/>
    </source>
</evidence>
<dbReference type="GO" id="GO:0052381">
    <property type="term" value="F:tRNA dimethylallyltransferase activity"/>
    <property type="evidence" value="ECO:0007669"/>
    <property type="project" value="UniProtKB-UniRule"/>
</dbReference>
<dbReference type="Proteomes" id="UP000034452">
    <property type="component" value="Unassembled WGS sequence"/>
</dbReference>
<feature type="site" description="Interaction with substrate tRNA" evidence="10">
    <location>
        <position position="127"/>
    </location>
</feature>
<feature type="binding site" evidence="10">
    <location>
        <begin position="13"/>
        <end position="20"/>
    </location>
    <ligand>
        <name>ATP</name>
        <dbReference type="ChEBI" id="CHEBI:30616"/>
    </ligand>
</feature>
<evidence type="ECO:0000256" key="7">
    <source>
        <dbReference type="ARBA" id="ARBA00022840"/>
    </source>
</evidence>
<dbReference type="InterPro" id="IPR027417">
    <property type="entry name" value="P-loop_NTPase"/>
</dbReference>
<evidence type="ECO:0000256" key="6">
    <source>
        <dbReference type="ARBA" id="ARBA00022741"/>
    </source>
</evidence>
<dbReference type="Pfam" id="PF01715">
    <property type="entry name" value="IPPT"/>
    <property type="match status" value="1"/>
</dbReference>
<comment type="function">
    <text evidence="2 10 12">Catalyzes the transfer of a dimethylallyl group onto the adenine at position 37 in tRNAs that read codons beginning with uridine, leading to the formation of N6-(dimethylallyl)adenosine (i(6)A).</text>
</comment>
<dbReference type="EC" id="2.5.1.75" evidence="10"/>
<dbReference type="Gene3D" id="1.10.20.140">
    <property type="match status" value="1"/>
</dbReference>
<dbReference type="Gene3D" id="3.40.50.300">
    <property type="entry name" value="P-loop containing nucleotide triphosphate hydrolases"/>
    <property type="match status" value="1"/>
</dbReference>
<proteinExistence type="inferred from homology"/>
<dbReference type="GO" id="GO:0005524">
    <property type="term" value="F:ATP binding"/>
    <property type="evidence" value="ECO:0007669"/>
    <property type="project" value="UniProtKB-UniRule"/>
</dbReference>
<comment type="caution">
    <text evidence="14">The sequence shown here is derived from an EMBL/GenBank/DDBJ whole genome shotgun (WGS) entry which is preliminary data.</text>
</comment>
<evidence type="ECO:0000256" key="1">
    <source>
        <dbReference type="ARBA" id="ARBA00001946"/>
    </source>
</evidence>
<keyword evidence="7 10" id="KW-0067">ATP-binding</keyword>
<dbReference type="PANTHER" id="PTHR11088:SF60">
    <property type="entry name" value="TRNA DIMETHYLALLYLTRANSFERASE"/>
    <property type="match status" value="1"/>
</dbReference>
<dbReference type="HAMAP" id="MF_00185">
    <property type="entry name" value="IPP_trans"/>
    <property type="match status" value="1"/>
</dbReference>
<name>A0A0G0W5W1_9BACT</name>
<comment type="subunit">
    <text evidence="10">Monomer.</text>
</comment>
<accession>A0A0G0W5W1</accession>
<comment type="cofactor">
    <cofactor evidence="1 10">
        <name>Mg(2+)</name>
        <dbReference type="ChEBI" id="CHEBI:18420"/>
    </cofactor>
</comment>
<dbReference type="InterPro" id="IPR039657">
    <property type="entry name" value="Dimethylallyltransferase"/>
</dbReference>
<evidence type="ECO:0000256" key="2">
    <source>
        <dbReference type="ARBA" id="ARBA00003213"/>
    </source>
</evidence>
<keyword evidence="8 10" id="KW-0460">Magnesium</keyword>
<dbReference type="InterPro" id="IPR018022">
    <property type="entry name" value="IPT"/>
</dbReference>
<evidence type="ECO:0000313" key="14">
    <source>
        <dbReference type="EMBL" id="KKR70632.1"/>
    </source>
</evidence>
<protein>
    <recommendedName>
        <fullName evidence="10">tRNA dimethylallyltransferase</fullName>
        <ecNumber evidence="10">2.5.1.75</ecNumber>
    </recommendedName>
    <alternativeName>
        <fullName evidence="10">Dimethylallyl diphosphate:tRNA dimethylallyltransferase</fullName>
        <shortName evidence="10">DMAPP:tRNA dimethylallyltransferase</shortName>
        <shortName evidence="10">DMATase</shortName>
    </alternativeName>
    <alternativeName>
        <fullName evidence="10">Isopentenyl-diphosphate:tRNA isopentenyltransferase</fullName>
        <shortName evidence="10">IPP transferase</shortName>
        <shortName evidence="10">IPPT</shortName>
        <shortName evidence="10">IPTase</shortName>
    </alternativeName>
</protein>
<evidence type="ECO:0000256" key="4">
    <source>
        <dbReference type="ARBA" id="ARBA00022679"/>
    </source>
</evidence>
<feature type="region of interest" description="Interaction with substrate tRNA" evidence="10">
    <location>
        <begin position="38"/>
        <end position="41"/>
    </location>
</feature>
<comment type="caution">
    <text evidence="10">Lacks conserved residue(s) required for the propagation of feature annotation.</text>
</comment>
<evidence type="ECO:0000313" key="15">
    <source>
        <dbReference type="Proteomes" id="UP000034452"/>
    </source>
</evidence>
<dbReference type="PANTHER" id="PTHR11088">
    <property type="entry name" value="TRNA DIMETHYLALLYLTRANSFERASE"/>
    <property type="match status" value="1"/>
</dbReference>
<organism evidence="14 15">
    <name type="scientific">Candidatus Nomurabacteria bacterium GW2011_GWB1_40_7</name>
    <dbReference type="NCBI Taxonomy" id="1618744"/>
    <lineage>
        <taxon>Bacteria</taxon>
        <taxon>Candidatus Nomuraibacteriota</taxon>
    </lineage>
</organism>
<gene>
    <name evidence="10" type="primary">miaA</name>
    <name evidence="14" type="ORF">UU13_C0003G0076</name>
</gene>
<dbReference type="GO" id="GO:0006400">
    <property type="term" value="P:tRNA modification"/>
    <property type="evidence" value="ECO:0007669"/>
    <property type="project" value="TreeGrafter"/>
</dbReference>
<dbReference type="EMBL" id="LBZL01000003">
    <property type="protein sequence ID" value="KKR70632.1"/>
    <property type="molecule type" value="Genomic_DNA"/>
</dbReference>
<reference evidence="14 15" key="1">
    <citation type="journal article" date="2015" name="Nature">
        <title>rRNA introns, odd ribosomes, and small enigmatic genomes across a large radiation of phyla.</title>
        <authorList>
            <person name="Brown C.T."/>
            <person name="Hug L.A."/>
            <person name="Thomas B.C."/>
            <person name="Sharon I."/>
            <person name="Castelle C.J."/>
            <person name="Singh A."/>
            <person name="Wilkins M.J."/>
            <person name="Williams K.H."/>
            <person name="Banfield J.F."/>
        </authorList>
    </citation>
    <scope>NUCLEOTIDE SEQUENCE [LARGE SCALE GENOMIC DNA]</scope>
</reference>
<dbReference type="AlphaFoldDB" id="A0A0G0W5W1"/>
<evidence type="ECO:0000256" key="9">
    <source>
        <dbReference type="ARBA" id="ARBA00049563"/>
    </source>
</evidence>
<comment type="similarity">
    <text evidence="3 10 13">Belongs to the IPP transferase family.</text>
</comment>
<sequence>MIKNKPKVIVILGQTATGKSDLAVKIAKKVNGEIISADSRQVYKGLDIGTGKITKKEMRGIPHHLLNVANPKKVLSVAEYQKKAISAIADIVKRRKTPIICGGAGFYIDAITKGIIFPEVPPNYTLRNKLALVSDRALMLKLQKLDPGRAQNIDPKNKIRLIRAIEIAEALGKVPEKTEARLPFKFIKIGLYLPPDKLKKKIERRVKEMFKSGLLDEIKKLKKLGVSDRRLKEFGFEYYKPTPKKVILETLRYAKRQMTWFKRDKEIKWFDASKKINFKI</sequence>
<keyword evidence="6 10" id="KW-0547">Nucleotide-binding</keyword>
<evidence type="ECO:0000256" key="13">
    <source>
        <dbReference type="RuleBase" id="RU003785"/>
    </source>
</evidence>
<evidence type="ECO:0000256" key="12">
    <source>
        <dbReference type="RuleBase" id="RU003784"/>
    </source>
</evidence>
<dbReference type="NCBIfam" id="TIGR00174">
    <property type="entry name" value="miaA"/>
    <property type="match status" value="1"/>
</dbReference>
<keyword evidence="5 10" id="KW-0819">tRNA processing</keyword>
<keyword evidence="4 10" id="KW-0808">Transferase</keyword>
<evidence type="ECO:0000256" key="3">
    <source>
        <dbReference type="ARBA" id="ARBA00005842"/>
    </source>
</evidence>
<evidence type="ECO:0000256" key="10">
    <source>
        <dbReference type="HAMAP-Rule" id="MF_00185"/>
    </source>
</evidence>
<dbReference type="PATRIC" id="fig|1618744.3.peg.235"/>
<dbReference type="SUPFAM" id="SSF52540">
    <property type="entry name" value="P-loop containing nucleoside triphosphate hydrolases"/>
    <property type="match status" value="1"/>
</dbReference>